<keyword evidence="3" id="KW-1185">Reference proteome</keyword>
<dbReference type="RefSeq" id="WP_124970289.1">
    <property type="nucleotide sequence ID" value="NZ_RQVS01000004.1"/>
</dbReference>
<organism evidence="2 3">
    <name type="scientific">Gulosibacter macacae</name>
    <dbReference type="NCBI Taxonomy" id="2488791"/>
    <lineage>
        <taxon>Bacteria</taxon>
        <taxon>Bacillati</taxon>
        <taxon>Actinomycetota</taxon>
        <taxon>Actinomycetes</taxon>
        <taxon>Micrococcales</taxon>
        <taxon>Microbacteriaceae</taxon>
        <taxon>Gulosibacter</taxon>
    </lineage>
</organism>
<evidence type="ECO:0000256" key="1">
    <source>
        <dbReference type="SAM" id="MobiDB-lite"/>
    </source>
</evidence>
<dbReference type="EMBL" id="RQVS01000004">
    <property type="protein sequence ID" value="RRJ87463.1"/>
    <property type="molecule type" value="Genomic_DNA"/>
</dbReference>
<gene>
    <name evidence="2" type="ORF">EG850_03950</name>
</gene>
<evidence type="ECO:0000313" key="3">
    <source>
        <dbReference type="Proteomes" id="UP000274391"/>
    </source>
</evidence>
<protein>
    <submittedName>
        <fullName evidence="2">Uncharacterized protein</fullName>
    </submittedName>
</protein>
<sequence>MSRPRRRVTTAPVPGADPTPQRIPARAGEPERINAVLAAEDRSDSWGDAEVVFDDDTTVVRRDEASGSNDAALIENVPPHNVNV</sequence>
<comment type="caution">
    <text evidence="2">The sequence shown here is derived from an EMBL/GenBank/DDBJ whole genome shotgun (WGS) entry which is preliminary data.</text>
</comment>
<evidence type="ECO:0000313" key="2">
    <source>
        <dbReference type="EMBL" id="RRJ87463.1"/>
    </source>
</evidence>
<dbReference type="AlphaFoldDB" id="A0A3P3W3Q9"/>
<reference evidence="2 3" key="1">
    <citation type="submission" date="2018-11" db="EMBL/GenBank/DDBJ databases">
        <title>YIM 102482-1 draft genome.</title>
        <authorList>
            <person name="Li G."/>
            <person name="Jiang Y."/>
        </authorList>
    </citation>
    <scope>NUCLEOTIDE SEQUENCE [LARGE SCALE GENOMIC DNA]</scope>
    <source>
        <strain evidence="2 3">YIM 102482-1</strain>
    </source>
</reference>
<dbReference type="Proteomes" id="UP000274391">
    <property type="component" value="Unassembled WGS sequence"/>
</dbReference>
<proteinExistence type="predicted"/>
<dbReference type="OrthoDB" id="4991543at2"/>
<feature type="region of interest" description="Disordered" evidence="1">
    <location>
        <begin position="1"/>
        <end position="26"/>
    </location>
</feature>
<accession>A0A3P3W3Q9</accession>
<name>A0A3P3W3Q9_9MICO</name>